<evidence type="ECO:0000259" key="2">
    <source>
        <dbReference type="Pfam" id="PF13400"/>
    </source>
</evidence>
<dbReference type="InterPro" id="IPR028087">
    <property type="entry name" value="Tad_N"/>
</dbReference>
<sequence>MQPSRIHRGKHKQRGVVIVWFALFMLLMLGFIALGIDVAKLMTAKTQLQNAADAAALAGASAVDWTNGHLMPDTALVRAQLAASQNKAFIDKSEPVTLAAGDVEFIGNDKLKVTARREGGNSIVVYFAKVLGINSLDMTAHATAQVQPAGAEECGAIPVCVVPAPGDVFHTGCDQNYVLKQGGQGGTQGNYGAIDFPSCDNGDCGGGQPTGADTFKCLVKYGYCCELHVGDQVSTEPGNMSSLKSAMLYRFSKDTDQRPDLCYSDYHGNGKRLVTVPLTTTLGDGGRTTVTITGFAQFFVKNVPQTGSNATFDGEFVRGIIAGTGGGSVSDVTAFAIQLVE</sequence>
<feature type="transmembrane region" description="Helical" evidence="1">
    <location>
        <begin position="15"/>
        <end position="36"/>
    </location>
</feature>
<evidence type="ECO:0000313" key="4">
    <source>
        <dbReference type="Proteomes" id="UP000320184"/>
    </source>
</evidence>
<evidence type="ECO:0000256" key="1">
    <source>
        <dbReference type="SAM" id="Phobius"/>
    </source>
</evidence>
<accession>A0A538SJ59</accession>
<protein>
    <submittedName>
        <fullName evidence="3">Pilus assembly protein</fullName>
    </submittedName>
</protein>
<keyword evidence="1" id="KW-0472">Membrane</keyword>
<dbReference type="Pfam" id="PF13400">
    <property type="entry name" value="Tad"/>
    <property type="match status" value="1"/>
</dbReference>
<dbReference type="Proteomes" id="UP000320184">
    <property type="component" value="Unassembled WGS sequence"/>
</dbReference>
<keyword evidence="1" id="KW-0812">Transmembrane</keyword>
<dbReference type="AlphaFoldDB" id="A0A538SJ59"/>
<organism evidence="3 4">
    <name type="scientific">Eiseniibacteriota bacterium</name>
    <dbReference type="NCBI Taxonomy" id="2212470"/>
    <lineage>
        <taxon>Bacteria</taxon>
        <taxon>Candidatus Eiseniibacteriota</taxon>
    </lineage>
</organism>
<keyword evidence="1" id="KW-1133">Transmembrane helix</keyword>
<evidence type="ECO:0000313" key="3">
    <source>
        <dbReference type="EMBL" id="TMQ51398.1"/>
    </source>
</evidence>
<comment type="caution">
    <text evidence="3">The sequence shown here is derived from an EMBL/GenBank/DDBJ whole genome shotgun (WGS) entry which is preliminary data.</text>
</comment>
<reference evidence="3 4" key="1">
    <citation type="journal article" date="2019" name="Nat. Microbiol.">
        <title>Mediterranean grassland soil C-N compound turnover is dependent on rainfall and depth, and is mediated by genomically divergent microorganisms.</title>
        <authorList>
            <person name="Diamond S."/>
            <person name="Andeer P.F."/>
            <person name="Li Z."/>
            <person name="Crits-Christoph A."/>
            <person name="Burstein D."/>
            <person name="Anantharaman K."/>
            <person name="Lane K.R."/>
            <person name="Thomas B.C."/>
            <person name="Pan C."/>
            <person name="Northen T.R."/>
            <person name="Banfield J.F."/>
        </authorList>
    </citation>
    <scope>NUCLEOTIDE SEQUENCE [LARGE SCALE GENOMIC DNA]</scope>
    <source>
        <strain evidence="3">WS_3</strain>
    </source>
</reference>
<name>A0A538SJ59_UNCEI</name>
<gene>
    <name evidence="3" type="ORF">E6K73_06035</name>
</gene>
<dbReference type="EMBL" id="VBOT01000072">
    <property type="protein sequence ID" value="TMQ51398.1"/>
    <property type="molecule type" value="Genomic_DNA"/>
</dbReference>
<proteinExistence type="predicted"/>
<feature type="domain" description="Putative Flp pilus-assembly TadG-like N-terminal" evidence="2">
    <location>
        <begin position="20"/>
        <end position="62"/>
    </location>
</feature>